<accession>Q19613</accession>
<dbReference type="GeneID" id="184706"/>
<dbReference type="FunCoup" id="Q19613">
    <property type="interactions" value="126"/>
</dbReference>
<feature type="chain" id="PRO_5004187083" evidence="1">
    <location>
        <begin position="17"/>
        <end position="106"/>
    </location>
</feature>
<dbReference type="AlphaFoldDB" id="Q19613"/>
<dbReference type="UCSC" id="F20A1.8">
    <property type="organism name" value="c. elegans"/>
</dbReference>
<evidence type="ECO:0000313" key="4">
    <source>
        <dbReference type="WormBase" id="F20A1.8"/>
    </source>
</evidence>
<dbReference type="WormBase" id="F20A1.8">
    <property type="protein sequence ID" value="CE07098"/>
    <property type="gene ID" value="WBGene00017619"/>
</dbReference>
<dbReference type="RefSeq" id="NP_504785.1">
    <property type="nucleotide sequence ID" value="NM_072384.1"/>
</dbReference>
<dbReference type="InParanoid" id="Q19613"/>
<dbReference type="KEGG" id="cel:CELE_F20A1.8"/>
<dbReference type="SMR" id="Q19613"/>
<organism evidence="2 3">
    <name type="scientific">Caenorhabditis elegans</name>
    <dbReference type="NCBI Taxonomy" id="6239"/>
    <lineage>
        <taxon>Eukaryota</taxon>
        <taxon>Metazoa</taxon>
        <taxon>Ecdysozoa</taxon>
        <taxon>Nematoda</taxon>
        <taxon>Chromadorea</taxon>
        <taxon>Rhabditida</taxon>
        <taxon>Rhabditina</taxon>
        <taxon>Rhabditomorpha</taxon>
        <taxon>Rhabditoidea</taxon>
        <taxon>Rhabditidae</taxon>
        <taxon>Peloderinae</taxon>
        <taxon>Caenorhabditis</taxon>
    </lineage>
</organism>
<sequence>MRLLLVLLFFITPLHALFDYPSPTFPVDRYKNERMEHVRGKRYYIITEHAEQVKKAAAEYKDFKEKQDEKEAPKIRTKRDWFATLTPEQVQERYTLLNYTIKKKHH</sequence>
<keyword evidence="3" id="KW-1185">Reference proteome</keyword>
<dbReference type="OrthoDB" id="10555956at2759"/>
<evidence type="ECO:0000313" key="2">
    <source>
        <dbReference type="EMBL" id="CCD66546.1"/>
    </source>
</evidence>
<name>Q19613_CAEEL</name>
<dbReference type="EMBL" id="BX284605">
    <property type="protein sequence ID" value="CCD66546.1"/>
    <property type="molecule type" value="Genomic_DNA"/>
</dbReference>
<proteinExistence type="predicted"/>
<dbReference type="Proteomes" id="UP000001940">
    <property type="component" value="Chromosome V"/>
</dbReference>
<protein>
    <submittedName>
        <fullName evidence="2">Secreted protein</fullName>
    </submittedName>
</protein>
<dbReference type="AGR" id="WB:WBGene00017619"/>
<dbReference type="HOGENOM" id="CLU_2225575_0_0_1"/>
<dbReference type="eggNOG" id="ENOG502TKI3">
    <property type="taxonomic scope" value="Eukaryota"/>
</dbReference>
<keyword evidence="1" id="KW-0732">Signal</keyword>
<feature type="signal peptide" evidence="1">
    <location>
        <begin position="1"/>
        <end position="16"/>
    </location>
</feature>
<evidence type="ECO:0000313" key="3">
    <source>
        <dbReference type="Proteomes" id="UP000001940"/>
    </source>
</evidence>
<dbReference type="CTD" id="184706"/>
<dbReference type="Bgee" id="WBGene00017619">
    <property type="expression patterns" value="Expressed in adult organism"/>
</dbReference>
<dbReference type="PaxDb" id="6239-F20A1.8"/>
<gene>
    <name evidence="2" type="ORF">CELE_F20A1.8</name>
    <name evidence="2 4" type="ORF">F20A1.8</name>
</gene>
<evidence type="ECO:0000256" key="1">
    <source>
        <dbReference type="SAM" id="SignalP"/>
    </source>
</evidence>
<reference evidence="2 3" key="1">
    <citation type="journal article" date="1998" name="Science">
        <title>Genome sequence of the nematode C. elegans: a platform for investigating biology.</title>
        <authorList>
            <consortium name="The C. elegans sequencing consortium"/>
            <person name="Sulson J.E."/>
            <person name="Waterston R."/>
        </authorList>
    </citation>
    <scope>NUCLEOTIDE SEQUENCE [LARGE SCALE GENOMIC DNA]</scope>
    <source>
        <strain evidence="2 3">Bristol N2</strain>
    </source>
</reference>
<dbReference type="PIR" id="T30039">
    <property type="entry name" value="T30039"/>
</dbReference>